<reference evidence="2 3" key="1">
    <citation type="submission" date="2020-02" db="EMBL/GenBank/DDBJ databases">
        <title>Draft genome sequence of Haematococcus lacustris strain NIES-144.</title>
        <authorList>
            <person name="Morimoto D."/>
            <person name="Nakagawa S."/>
            <person name="Yoshida T."/>
            <person name="Sawayama S."/>
        </authorList>
    </citation>
    <scope>NUCLEOTIDE SEQUENCE [LARGE SCALE GENOMIC DNA]</scope>
    <source>
        <strain evidence="2 3">NIES-144</strain>
    </source>
</reference>
<evidence type="ECO:0000256" key="1">
    <source>
        <dbReference type="SAM" id="MobiDB-lite"/>
    </source>
</evidence>
<sequence length="721" mass="75606">MMRSGSFPKEVALLDICMPSREVLAHEVDVRDLVLLLKGMAASGWGSASLMYDRVMVASLNAVERCQAGEVASFMRVVAGLATAPRTDLKLSRRPGVLYDTVGSLRLPRPQDWLEAVQARLQPWLPDMNALGVEDRSWLLSSLALDLQAQLPDRFLYLMLAPLAAPTDNAMLKKCRCSVVGCVKGLNLQGCRLACPLGHSVQAGCSACMTPLTWAGVELVQHTSRAPGSHDWSAQLLAAVELRLILKRPPQRRNPTPEDIAGEAILSRCIATALDCLPAFTSTGLRLLNPAHGQEQSGEGSVPPTAAQEERCPPPRSGSGLRLPPAPPLAAPGGGAGPAGQDSLCFEAAGGEAASGMAQGGHQPGAIHVCPAASALPCVAAPAGPHAQPAAGGHGSQAHPVDLALGLAGLYAALADPQRRHQDSAGQQAESIAQTARLLAKVWLPCHKIKPDLLLALPRAELLLVSQALQAMLCKPNAAKQGASPVLMAVADGSVGLVRSQALAALTPDSVWLVRWAQAMDVHQAAQPAQAVNGSSISQTSSDACSQQEATSITWQLMARDASSNDQEEEGEGSSVLFPGAGAAGGVERLSPPSAVQVAHMALDMAITVAPLSLGLDVVWPKPLVTLVEDSLGVLAAQLEQGSVLAADMAAVEHYVSSVAQPLGGELPLKFMEAYVGRAMQVRRRCVWRQRAHLLHAPLVCKTPDCLYACHLQPLDPFTGC</sequence>
<evidence type="ECO:0000313" key="2">
    <source>
        <dbReference type="EMBL" id="GFH14879.1"/>
    </source>
</evidence>
<proteinExistence type="predicted"/>
<name>A0A699Z6V3_HAELA</name>
<feature type="region of interest" description="Disordered" evidence="1">
    <location>
        <begin position="290"/>
        <end position="343"/>
    </location>
</feature>
<feature type="region of interest" description="Disordered" evidence="1">
    <location>
        <begin position="559"/>
        <end position="578"/>
    </location>
</feature>
<comment type="caution">
    <text evidence="2">The sequence shown here is derived from an EMBL/GenBank/DDBJ whole genome shotgun (WGS) entry which is preliminary data.</text>
</comment>
<accession>A0A699Z6V3</accession>
<evidence type="ECO:0000313" key="3">
    <source>
        <dbReference type="Proteomes" id="UP000485058"/>
    </source>
</evidence>
<dbReference type="EMBL" id="BLLF01000777">
    <property type="protein sequence ID" value="GFH14879.1"/>
    <property type="molecule type" value="Genomic_DNA"/>
</dbReference>
<protein>
    <submittedName>
        <fullName evidence="2">Uncharacterized protein</fullName>
    </submittedName>
</protein>
<keyword evidence="3" id="KW-1185">Reference proteome</keyword>
<gene>
    <name evidence="2" type="ORF">HaLaN_11011</name>
</gene>
<dbReference type="AlphaFoldDB" id="A0A699Z6V3"/>
<organism evidence="2 3">
    <name type="scientific">Haematococcus lacustris</name>
    <name type="common">Green alga</name>
    <name type="synonym">Haematococcus pluvialis</name>
    <dbReference type="NCBI Taxonomy" id="44745"/>
    <lineage>
        <taxon>Eukaryota</taxon>
        <taxon>Viridiplantae</taxon>
        <taxon>Chlorophyta</taxon>
        <taxon>core chlorophytes</taxon>
        <taxon>Chlorophyceae</taxon>
        <taxon>CS clade</taxon>
        <taxon>Chlamydomonadales</taxon>
        <taxon>Haematococcaceae</taxon>
        <taxon>Haematococcus</taxon>
    </lineage>
</organism>
<dbReference type="Proteomes" id="UP000485058">
    <property type="component" value="Unassembled WGS sequence"/>
</dbReference>